<dbReference type="Proteomes" id="UP000270094">
    <property type="component" value="Unassembled WGS sequence"/>
</dbReference>
<gene>
    <name evidence="1" type="ORF">SVUK_LOCUS17879</name>
</gene>
<organism evidence="1 2">
    <name type="scientific">Strongylus vulgaris</name>
    <name type="common">Blood worm</name>
    <dbReference type="NCBI Taxonomy" id="40348"/>
    <lineage>
        <taxon>Eukaryota</taxon>
        <taxon>Metazoa</taxon>
        <taxon>Ecdysozoa</taxon>
        <taxon>Nematoda</taxon>
        <taxon>Chromadorea</taxon>
        <taxon>Rhabditida</taxon>
        <taxon>Rhabditina</taxon>
        <taxon>Rhabditomorpha</taxon>
        <taxon>Strongyloidea</taxon>
        <taxon>Strongylidae</taxon>
        <taxon>Strongylus</taxon>
    </lineage>
</organism>
<keyword evidence="2" id="KW-1185">Reference proteome</keyword>
<accession>A0A3P7JBD9</accession>
<proteinExistence type="predicted"/>
<dbReference type="AlphaFoldDB" id="A0A3P7JBD9"/>
<reference evidence="1 2" key="1">
    <citation type="submission" date="2018-11" db="EMBL/GenBank/DDBJ databases">
        <authorList>
            <consortium name="Pathogen Informatics"/>
        </authorList>
    </citation>
    <scope>NUCLEOTIDE SEQUENCE [LARGE SCALE GENOMIC DNA]</scope>
</reference>
<sequence length="67" mass="7716">MPQQICNLFLAKGARSGQLSHRSHNALFHNEVILVAPQRHRPKPLIRLDQTADEFYRAMDEMLLHPG</sequence>
<name>A0A3P7JBD9_STRVU</name>
<dbReference type="EMBL" id="UYYB01119874">
    <property type="protein sequence ID" value="VDM82881.1"/>
    <property type="molecule type" value="Genomic_DNA"/>
</dbReference>
<protein>
    <submittedName>
        <fullName evidence="1">Uncharacterized protein</fullName>
    </submittedName>
</protein>
<evidence type="ECO:0000313" key="2">
    <source>
        <dbReference type="Proteomes" id="UP000270094"/>
    </source>
</evidence>
<evidence type="ECO:0000313" key="1">
    <source>
        <dbReference type="EMBL" id="VDM82881.1"/>
    </source>
</evidence>